<keyword evidence="6" id="KW-1185">Reference proteome</keyword>
<dbReference type="Proteomes" id="UP000606600">
    <property type="component" value="Unassembled WGS sequence"/>
</dbReference>
<evidence type="ECO:0000256" key="2">
    <source>
        <dbReference type="ARBA" id="ARBA00023125"/>
    </source>
</evidence>
<dbReference type="Gene3D" id="1.10.10.60">
    <property type="entry name" value="Homeodomain-like"/>
    <property type="match status" value="1"/>
</dbReference>
<dbReference type="EMBL" id="JACWMY010000008">
    <property type="protein sequence ID" value="MBD1365410.1"/>
    <property type="molecule type" value="Genomic_DNA"/>
</dbReference>
<dbReference type="SUPFAM" id="SSF46689">
    <property type="entry name" value="Homeodomain-like"/>
    <property type="match status" value="1"/>
</dbReference>
<dbReference type="SUPFAM" id="SSF51215">
    <property type="entry name" value="Regulatory protein AraC"/>
    <property type="match status" value="1"/>
</dbReference>
<protein>
    <submittedName>
        <fullName evidence="5">Helix-turn-helix transcriptional regulator</fullName>
    </submittedName>
</protein>
<dbReference type="SMART" id="SM00342">
    <property type="entry name" value="HTH_ARAC"/>
    <property type="match status" value="1"/>
</dbReference>
<dbReference type="InterPro" id="IPR003313">
    <property type="entry name" value="AraC-bd"/>
</dbReference>
<dbReference type="PROSITE" id="PS01124">
    <property type="entry name" value="HTH_ARAC_FAMILY_2"/>
    <property type="match status" value="1"/>
</dbReference>
<dbReference type="Pfam" id="PF02311">
    <property type="entry name" value="AraC_binding"/>
    <property type="match status" value="1"/>
</dbReference>
<comment type="caution">
    <text evidence="5">The sequence shown here is derived from an EMBL/GenBank/DDBJ whole genome shotgun (WGS) entry which is preliminary data.</text>
</comment>
<dbReference type="RefSeq" id="WP_191190068.1">
    <property type="nucleotide sequence ID" value="NZ_JACWMY010000008.1"/>
</dbReference>
<feature type="domain" description="HTH araC/xylS-type" evidence="4">
    <location>
        <begin position="213"/>
        <end position="311"/>
    </location>
</feature>
<dbReference type="PANTHER" id="PTHR43280">
    <property type="entry name" value="ARAC-FAMILY TRANSCRIPTIONAL REGULATOR"/>
    <property type="match status" value="1"/>
</dbReference>
<evidence type="ECO:0000313" key="5">
    <source>
        <dbReference type="EMBL" id="MBD1365410.1"/>
    </source>
</evidence>
<sequence>MSMTFTNNDIDSGLGLIQKYRDAFDKYQNDGIIEMDKRVKYRFDFQIYRMEDILPIVSRVIPPMRQSTYSIALIKKGAGEQSIGQFTFPITDNSLFVVPRYVIHSSKYTSTDCSGYLLMFDIDFFLNSSFIKDRIGRNRVLKNPPQPYLHIDEQKARALAKIFECIIEEFTSGDEANREMIAIKILELLINFDRFLIKAELSVKTVNFHPVIEKFNELLERNFDKYKSVQYYADALSIHPNHLNFLLKKYNGTNAKQSINNKIIVESKYLLSDQKLIIKEIAYKLGFEDPNNFSTFFQKHAGICPVAFRNSLNKRMTGTFG</sequence>
<accession>A0ABR7WT12</accession>
<keyword evidence="3" id="KW-0804">Transcription</keyword>
<proteinExistence type="predicted"/>
<dbReference type="Pfam" id="PF12833">
    <property type="entry name" value="HTH_18"/>
    <property type="match status" value="1"/>
</dbReference>
<name>A0ABR7WT12_9SPHI</name>
<dbReference type="PANTHER" id="PTHR43280:SF32">
    <property type="entry name" value="TRANSCRIPTIONAL REGULATORY PROTEIN"/>
    <property type="match status" value="1"/>
</dbReference>
<evidence type="ECO:0000313" key="6">
    <source>
        <dbReference type="Proteomes" id="UP000606600"/>
    </source>
</evidence>
<dbReference type="InterPro" id="IPR009057">
    <property type="entry name" value="Homeodomain-like_sf"/>
</dbReference>
<dbReference type="InterPro" id="IPR018060">
    <property type="entry name" value="HTH_AraC"/>
</dbReference>
<dbReference type="InterPro" id="IPR037923">
    <property type="entry name" value="HTH-like"/>
</dbReference>
<evidence type="ECO:0000256" key="1">
    <source>
        <dbReference type="ARBA" id="ARBA00023015"/>
    </source>
</evidence>
<evidence type="ECO:0000256" key="3">
    <source>
        <dbReference type="ARBA" id="ARBA00023163"/>
    </source>
</evidence>
<organism evidence="5 6">
    <name type="scientific">Mucilaginibacter pankratovii</name>
    <dbReference type="NCBI Taxonomy" id="2772110"/>
    <lineage>
        <taxon>Bacteria</taxon>
        <taxon>Pseudomonadati</taxon>
        <taxon>Bacteroidota</taxon>
        <taxon>Sphingobacteriia</taxon>
        <taxon>Sphingobacteriales</taxon>
        <taxon>Sphingobacteriaceae</taxon>
        <taxon>Mucilaginibacter</taxon>
    </lineage>
</organism>
<gene>
    <name evidence="5" type="ORF">IDJ77_16470</name>
</gene>
<evidence type="ECO:0000259" key="4">
    <source>
        <dbReference type="PROSITE" id="PS01124"/>
    </source>
</evidence>
<reference evidence="5 6" key="1">
    <citation type="submission" date="2020-09" db="EMBL/GenBank/DDBJ databases">
        <title>Novel species of Mucilaginibacter isolated from a glacier on the Tibetan Plateau.</title>
        <authorList>
            <person name="Liu Q."/>
            <person name="Xin Y.-H."/>
        </authorList>
    </citation>
    <scope>NUCLEOTIDE SEQUENCE [LARGE SCALE GENOMIC DNA]</scope>
    <source>
        <strain evidence="5 6">ZT4R22</strain>
    </source>
</reference>
<keyword evidence="1" id="KW-0805">Transcription regulation</keyword>
<keyword evidence="2" id="KW-0238">DNA-binding</keyword>